<gene>
    <name evidence="1" type="ORF">SAMN05421790_10110</name>
</gene>
<organism evidence="1 2">
    <name type="scientific">Kroppenstedtia eburnea</name>
    <dbReference type="NCBI Taxonomy" id="714067"/>
    <lineage>
        <taxon>Bacteria</taxon>
        <taxon>Bacillati</taxon>
        <taxon>Bacillota</taxon>
        <taxon>Bacilli</taxon>
        <taxon>Bacillales</taxon>
        <taxon>Thermoactinomycetaceae</taxon>
        <taxon>Kroppenstedtia</taxon>
    </lineage>
</organism>
<sequence length="76" mass="8833">MWNSSPVVWSRWVPVKKSCIKRTACQRQAVLNFCIIFSVEDGFLQISHDYEDRIRVSRRIRPGADPVLIMVRGGEK</sequence>
<proteinExistence type="predicted"/>
<reference evidence="2" key="1">
    <citation type="submission" date="2017-01" db="EMBL/GenBank/DDBJ databases">
        <authorList>
            <person name="Varghese N."/>
            <person name="Submissions S."/>
        </authorList>
    </citation>
    <scope>NUCLEOTIDE SEQUENCE [LARGE SCALE GENOMIC DNA]</scope>
    <source>
        <strain evidence="2">DSM 45196</strain>
    </source>
</reference>
<dbReference type="AlphaFoldDB" id="A0A1N7IK64"/>
<accession>A0A1N7IK64</accession>
<dbReference type="Proteomes" id="UP000186795">
    <property type="component" value="Unassembled WGS sequence"/>
</dbReference>
<protein>
    <submittedName>
        <fullName evidence="1">Uncharacterized protein</fullName>
    </submittedName>
</protein>
<evidence type="ECO:0000313" key="1">
    <source>
        <dbReference type="EMBL" id="SIS37479.1"/>
    </source>
</evidence>
<name>A0A1N7IK64_9BACL</name>
<dbReference type="EMBL" id="FTOD01000001">
    <property type="protein sequence ID" value="SIS37479.1"/>
    <property type="molecule type" value="Genomic_DNA"/>
</dbReference>
<keyword evidence="2" id="KW-1185">Reference proteome</keyword>
<evidence type="ECO:0000313" key="2">
    <source>
        <dbReference type="Proteomes" id="UP000186795"/>
    </source>
</evidence>